<feature type="transmembrane region" description="Helical" evidence="7">
    <location>
        <begin position="336"/>
        <end position="357"/>
    </location>
</feature>
<dbReference type="EMBL" id="FOLI01000003">
    <property type="protein sequence ID" value="SFC00890.1"/>
    <property type="molecule type" value="Genomic_DNA"/>
</dbReference>
<proteinExistence type="inferred from homology"/>
<evidence type="ECO:0000313" key="10">
    <source>
        <dbReference type="EMBL" id="SFC00890.1"/>
    </source>
</evidence>
<dbReference type="InterPro" id="IPR036259">
    <property type="entry name" value="MFS_trans_sf"/>
</dbReference>
<dbReference type="STRING" id="283737.SAMN05660453_0828"/>
<evidence type="ECO:0000259" key="8">
    <source>
        <dbReference type="PROSITE" id="PS50850"/>
    </source>
</evidence>
<dbReference type="InterPro" id="IPR005829">
    <property type="entry name" value="Sugar_transporter_CS"/>
</dbReference>
<evidence type="ECO:0000313" key="11">
    <source>
        <dbReference type="Proteomes" id="UP000199376"/>
    </source>
</evidence>
<sequence>MNALATNRLRAGLYANYLVHGFGMIILTQNLLQLAQNWSSTLTAASFVLSGIGIGRLVAYLLMGFISDHFGRKTSLLIGITTYFLFLVLTPINTSVTLAYGLTILAGVANSAMDSATYPLLEEISKKSTSNTVLLKAFISTGEFILPMIVLYLSDNNLWFGLSFMVPAAILALNFVNILTLPIKKIQQAKVETKASQSVALHGIRKAVLMTALLLYGFSSMAVMIWFTQWITIYAAGIGFSKSVAHFLLSLYSIGSITGVLTVVTLLRRFNIKKELFLLLNSLSLLSIVTLSLSANETVANISALVFGFSAAGGLMQIALNSLLSLTAKNKGLMTGTFFIFGSLASFTVPIITGLLIKNPSVNIILADASMALMSLAIALVVYALLPKEAQSLKDARKEIDRIDKALLRLSEQRFNAVEDVIRFKKQDDIAVEDLSREQKVLDKVAKNSQDKALIPYNQAIWQAMMNESKAYQASKQNN</sequence>
<feature type="transmembrane region" description="Helical" evidence="7">
    <location>
        <begin position="276"/>
        <end position="296"/>
    </location>
</feature>
<dbReference type="Gene3D" id="1.20.1250.20">
    <property type="entry name" value="MFS general substrate transporter like domains"/>
    <property type="match status" value="2"/>
</dbReference>
<comment type="subcellular location">
    <subcellularLocation>
        <location evidence="1">Cell membrane</location>
        <topology evidence="1">Multi-pass membrane protein</topology>
    </subcellularLocation>
</comment>
<dbReference type="InterPro" id="IPR002701">
    <property type="entry name" value="CM_II_prokaryot"/>
</dbReference>
<dbReference type="InterPro" id="IPR020846">
    <property type="entry name" value="MFS_dom"/>
</dbReference>
<dbReference type="InterPro" id="IPR011701">
    <property type="entry name" value="MFS"/>
</dbReference>
<keyword evidence="6 7" id="KW-0472">Membrane</keyword>
<dbReference type="RefSeq" id="WP_091502345.1">
    <property type="nucleotide sequence ID" value="NZ_FOLI01000003.1"/>
</dbReference>
<keyword evidence="3" id="KW-0813">Transport</keyword>
<dbReference type="GO" id="GO:0005886">
    <property type="term" value="C:plasma membrane"/>
    <property type="evidence" value="ECO:0007669"/>
    <property type="project" value="UniProtKB-SubCell"/>
</dbReference>
<evidence type="ECO:0000256" key="2">
    <source>
        <dbReference type="ARBA" id="ARBA00008335"/>
    </source>
</evidence>
<dbReference type="SUPFAM" id="SSF48600">
    <property type="entry name" value="Chorismate mutase II"/>
    <property type="match status" value="1"/>
</dbReference>
<evidence type="ECO:0000259" key="9">
    <source>
        <dbReference type="PROSITE" id="PS51168"/>
    </source>
</evidence>
<dbReference type="PANTHER" id="PTHR23514">
    <property type="entry name" value="BYPASS OF STOP CODON PROTEIN 6"/>
    <property type="match status" value="1"/>
</dbReference>
<feature type="transmembrane region" description="Helical" evidence="7">
    <location>
        <begin position="44"/>
        <end position="63"/>
    </location>
</feature>
<dbReference type="Pfam" id="PF07690">
    <property type="entry name" value="MFS_1"/>
    <property type="match status" value="1"/>
</dbReference>
<organism evidence="10 11">
    <name type="scientific">Fructobacillus durionis</name>
    <dbReference type="NCBI Taxonomy" id="283737"/>
    <lineage>
        <taxon>Bacteria</taxon>
        <taxon>Bacillati</taxon>
        <taxon>Bacillota</taxon>
        <taxon>Bacilli</taxon>
        <taxon>Lactobacillales</taxon>
        <taxon>Lactobacillaceae</taxon>
        <taxon>Fructobacillus</taxon>
    </lineage>
</organism>
<dbReference type="GO" id="GO:0022857">
    <property type="term" value="F:transmembrane transporter activity"/>
    <property type="evidence" value="ECO:0007669"/>
    <property type="project" value="InterPro"/>
</dbReference>
<evidence type="ECO:0000256" key="3">
    <source>
        <dbReference type="ARBA" id="ARBA00022448"/>
    </source>
</evidence>
<feature type="transmembrane region" description="Helical" evidence="7">
    <location>
        <begin position="302"/>
        <end position="324"/>
    </location>
</feature>
<feature type="transmembrane region" description="Helical" evidence="7">
    <location>
        <begin position="12"/>
        <end position="32"/>
    </location>
</feature>
<evidence type="ECO:0000256" key="5">
    <source>
        <dbReference type="ARBA" id="ARBA00022989"/>
    </source>
</evidence>
<dbReference type="GO" id="GO:0004106">
    <property type="term" value="F:chorismate mutase activity"/>
    <property type="evidence" value="ECO:0007669"/>
    <property type="project" value="InterPro"/>
</dbReference>
<dbReference type="PROSITE" id="PS51168">
    <property type="entry name" value="CHORISMATE_MUT_2"/>
    <property type="match status" value="1"/>
</dbReference>
<dbReference type="PROSITE" id="PS00216">
    <property type="entry name" value="SUGAR_TRANSPORT_1"/>
    <property type="match status" value="1"/>
</dbReference>
<dbReference type="SMART" id="SM00830">
    <property type="entry name" value="CM_2"/>
    <property type="match status" value="1"/>
</dbReference>
<evidence type="ECO:0000256" key="6">
    <source>
        <dbReference type="ARBA" id="ARBA00023136"/>
    </source>
</evidence>
<accession>A0A1I1FV72</accession>
<reference evidence="10 11" key="1">
    <citation type="submission" date="2016-10" db="EMBL/GenBank/DDBJ databases">
        <authorList>
            <person name="de Groot N.N."/>
        </authorList>
    </citation>
    <scope>NUCLEOTIDE SEQUENCE [LARGE SCALE GENOMIC DNA]</scope>
    <source>
        <strain evidence="10 11">DSM 19113</strain>
    </source>
</reference>
<dbReference type="GO" id="GO:0046417">
    <property type="term" value="P:chorismate metabolic process"/>
    <property type="evidence" value="ECO:0007669"/>
    <property type="project" value="InterPro"/>
</dbReference>
<keyword evidence="11" id="KW-1185">Reference proteome</keyword>
<dbReference type="PROSITE" id="PS50850">
    <property type="entry name" value="MFS"/>
    <property type="match status" value="1"/>
</dbReference>
<dbReference type="OrthoDB" id="7066727at2"/>
<evidence type="ECO:0000256" key="1">
    <source>
        <dbReference type="ARBA" id="ARBA00004651"/>
    </source>
</evidence>
<keyword evidence="5 7" id="KW-1133">Transmembrane helix</keyword>
<dbReference type="PANTHER" id="PTHR23514:SF3">
    <property type="entry name" value="BYPASS OF STOP CODON PROTEIN 6"/>
    <property type="match status" value="1"/>
</dbReference>
<dbReference type="SUPFAM" id="SSF103473">
    <property type="entry name" value="MFS general substrate transporter"/>
    <property type="match status" value="1"/>
</dbReference>
<feature type="domain" description="Chorismate mutase" evidence="9">
    <location>
        <begin position="387"/>
        <end position="477"/>
    </location>
</feature>
<feature type="transmembrane region" description="Helical" evidence="7">
    <location>
        <begin position="363"/>
        <end position="386"/>
    </location>
</feature>
<gene>
    <name evidence="10" type="ORF">SAMN05660453_0828</name>
</gene>
<evidence type="ECO:0000256" key="4">
    <source>
        <dbReference type="ARBA" id="ARBA00022692"/>
    </source>
</evidence>
<dbReference type="Proteomes" id="UP000199376">
    <property type="component" value="Unassembled WGS sequence"/>
</dbReference>
<dbReference type="InterPro" id="IPR051788">
    <property type="entry name" value="MFS_Transporter"/>
</dbReference>
<dbReference type="Gene3D" id="1.20.59.10">
    <property type="entry name" value="Chorismate mutase"/>
    <property type="match status" value="1"/>
</dbReference>
<comment type="similarity">
    <text evidence="2">Belongs to the major facilitator superfamily.</text>
</comment>
<dbReference type="InterPro" id="IPR036979">
    <property type="entry name" value="CM_dom_sf"/>
</dbReference>
<feature type="domain" description="Major facilitator superfamily (MFS) profile" evidence="8">
    <location>
        <begin position="9"/>
        <end position="390"/>
    </location>
</feature>
<dbReference type="AlphaFoldDB" id="A0A1I1FV72"/>
<name>A0A1I1FV72_9LACO</name>
<feature type="transmembrane region" description="Helical" evidence="7">
    <location>
        <begin position="159"/>
        <end position="180"/>
    </location>
</feature>
<evidence type="ECO:0000256" key="7">
    <source>
        <dbReference type="SAM" id="Phobius"/>
    </source>
</evidence>
<protein>
    <submittedName>
        <fullName evidence="10">Chorismate mutase</fullName>
    </submittedName>
</protein>
<dbReference type="InterPro" id="IPR036263">
    <property type="entry name" value="Chorismate_II_sf"/>
</dbReference>
<feature type="transmembrane region" description="Helical" evidence="7">
    <location>
        <begin position="247"/>
        <end position="267"/>
    </location>
</feature>
<dbReference type="Pfam" id="PF01817">
    <property type="entry name" value="CM_2"/>
    <property type="match status" value="1"/>
</dbReference>
<keyword evidence="4 7" id="KW-0812">Transmembrane</keyword>
<feature type="transmembrane region" description="Helical" evidence="7">
    <location>
        <begin position="207"/>
        <end position="227"/>
    </location>
</feature>